<organism evidence="1 2">
    <name type="scientific">Colletotrichum truncatum</name>
    <name type="common">Anthracnose fungus</name>
    <name type="synonym">Colletotrichum capsici</name>
    <dbReference type="NCBI Taxonomy" id="5467"/>
    <lineage>
        <taxon>Eukaryota</taxon>
        <taxon>Fungi</taxon>
        <taxon>Dikarya</taxon>
        <taxon>Ascomycota</taxon>
        <taxon>Pezizomycotina</taxon>
        <taxon>Sordariomycetes</taxon>
        <taxon>Hypocreomycetidae</taxon>
        <taxon>Glomerellales</taxon>
        <taxon>Glomerellaceae</taxon>
        <taxon>Colletotrichum</taxon>
        <taxon>Colletotrichum truncatum species complex</taxon>
    </lineage>
</organism>
<comment type="caution">
    <text evidence="1">The sequence shown here is derived from an EMBL/GenBank/DDBJ whole genome shotgun (WGS) entry which is preliminary data.</text>
</comment>
<feature type="non-terminal residue" evidence="1">
    <location>
        <position position="1"/>
    </location>
</feature>
<sequence>IFLDDEYTNSEGEVRKNPLRWALAYNGKSKGGGAYVQRAPELVEGRGTEPWKKKVDLFKTYHQQIAFALSKKLYSLPQYWKKSPMPWANIPVFTDHMEDWRYPTFAKEMYFDGLFEQAHDNYHGWVGPDMADNTYTAFDPIFLSYHCNMDRIVERYLRAQASTQPTLTFNFPLRPFVQNARALAYADPREYIYTTIGDMQKDVRALNYLFAPPVLRDFVTLPPAVSKLEPKGGVAVPIVPSEVTAATTANNAGAAETADTVTEAINDQQPYVIFAGVTCTRDSYEIDVFVRGARDKRPDPILNADYIGRITRLGMGSGRDPTRPIRNASRCVKPAVTRVLRADGAVSGLLREKGVDQVVRDLTTGLEVAESEWKEWPGFVGRLVWG</sequence>
<accession>A0ACC3YJ84</accession>
<name>A0ACC3YJ84_COLTU</name>
<evidence type="ECO:0000313" key="2">
    <source>
        <dbReference type="Proteomes" id="UP000805649"/>
    </source>
</evidence>
<gene>
    <name evidence="1" type="ORF">CTRU02_212918</name>
</gene>
<keyword evidence="2" id="KW-1185">Reference proteome</keyword>
<protein>
    <submittedName>
        <fullName evidence="1">Uncharacterized protein</fullName>
    </submittedName>
</protein>
<dbReference type="Proteomes" id="UP000805649">
    <property type="component" value="Unassembled WGS sequence"/>
</dbReference>
<reference evidence="1 2" key="1">
    <citation type="journal article" date="2020" name="Phytopathology">
        <title>Genome Sequence Resources of Colletotrichum truncatum, C. plurivorum, C. musicola, and C. sojae: Four Species Pathogenic to Soybean (Glycine max).</title>
        <authorList>
            <person name="Rogerio F."/>
            <person name="Boufleur T.R."/>
            <person name="Ciampi-Guillardi M."/>
            <person name="Sukno S.A."/>
            <person name="Thon M.R."/>
            <person name="Massola Junior N.S."/>
            <person name="Baroncelli R."/>
        </authorList>
    </citation>
    <scope>NUCLEOTIDE SEQUENCE [LARGE SCALE GENOMIC DNA]</scope>
    <source>
        <strain evidence="1 2">CMES1059</strain>
    </source>
</reference>
<proteinExistence type="predicted"/>
<evidence type="ECO:0000313" key="1">
    <source>
        <dbReference type="EMBL" id="KAL0931965.1"/>
    </source>
</evidence>
<dbReference type="EMBL" id="VUJX02000009">
    <property type="protein sequence ID" value="KAL0931965.1"/>
    <property type="molecule type" value="Genomic_DNA"/>
</dbReference>